<reference evidence="7" key="1">
    <citation type="journal article" date="2019" name="Int. J. Syst. Evol. Microbiol.">
        <title>The Global Catalogue of Microorganisms (GCM) 10K type strain sequencing project: providing services to taxonomists for standard genome sequencing and annotation.</title>
        <authorList>
            <consortium name="The Broad Institute Genomics Platform"/>
            <consortium name="The Broad Institute Genome Sequencing Center for Infectious Disease"/>
            <person name="Wu L."/>
            <person name="Ma J."/>
        </authorList>
    </citation>
    <scope>NUCLEOTIDE SEQUENCE [LARGE SCALE GENOMIC DNA]</scope>
    <source>
        <strain evidence="7">CGMCC 4.1415</strain>
    </source>
</reference>
<keyword evidence="4" id="KW-0862">Zinc</keyword>
<organism evidence="6 7">
    <name type="scientific">Aquamicrobium segne</name>
    <dbReference type="NCBI Taxonomy" id="469547"/>
    <lineage>
        <taxon>Bacteria</taxon>
        <taxon>Pseudomonadati</taxon>
        <taxon>Pseudomonadota</taxon>
        <taxon>Alphaproteobacteria</taxon>
        <taxon>Hyphomicrobiales</taxon>
        <taxon>Phyllobacteriaceae</taxon>
        <taxon>Aquamicrobium</taxon>
    </lineage>
</organism>
<evidence type="ECO:0000256" key="5">
    <source>
        <dbReference type="ARBA" id="ARBA00024029"/>
    </source>
</evidence>
<sequence>MRTPHTVAHERKIWWGDFKTSDFAHINPEETIAVLPVAAIEQHGPHLPLSTDTDIMSGMLATAIPMVDHDLDLRILPIQSVGKSDEHLYAPGTLTLSATNLIEAWSELGASIARAGVRKLILLTSHGGNEEVMGIVARNLRVEFAMMAVRTSWERFGNPQGLFCPHEEKRGIHGGDIETSLMLHFQPTLVNMGLAQNFFSRADEAEQQFKLLNAQSPHGFAWIASDLNRHGVVGNAAAASAEKGRLTAQHRAQGFVILLKDLHQAQLTDWVS</sequence>
<protein>
    <submittedName>
        <fullName evidence="6">Creatininase family protein</fullName>
    </submittedName>
</protein>
<dbReference type="Proteomes" id="UP001596016">
    <property type="component" value="Unassembled WGS sequence"/>
</dbReference>
<dbReference type="SUPFAM" id="SSF102215">
    <property type="entry name" value="Creatininase"/>
    <property type="match status" value="1"/>
</dbReference>
<evidence type="ECO:0000256" key="2">
    <source>
        <dbReference type="ARBA" id="ARBA00022723"/>
    </source>
</evidence>
<dbReference type="InterPro" id="IPR024087">
    <property type="entry name" value="Creatininase-like_sf"/>
</dbReference>
<accession>A0ABW0GY78</accession>
<evidence type="ECO:0000256" key="3">
    <source>
        <dbReference type="ARBA" id="ARBA00022801"/>
    </source>
</evidence>
<comment type="similarity">
    <text evidence="5">Belongs to the creatininase superfamily.</text>
</comment>
<keyword evidence="7" id="KW-1185">Reference proteome</keyword>
<evidence type="ECO:0000313" key="7">
    <source>
        <dbReference type="Proteomes" id="UP001596016"/>
    </source>
</evidence>
<evidence type="ECO:0000313" key="6">
    <source>
        <dbReference type="EMBL" id="MFC5386432.1"/>
    </source>
</evidence>
<dbReference type="Pfam" id="PF02633">
    <property type="entry name" value="Creatininase"/>
    <property type="match status" value="1"/>
</dbReference>
<dbReference type="PANTHER" id="PTHR35005:SF1">
    <property type="entry name" value="2-AMINO-5-FORMYLAMINO-6-RIBOSYLAMINOPYRIMIDIN-4(3H)-ONE 5'-MONOPHOSPHATE DEFORMYLASE"/>
    <property type="match status" value="1"/>
</dbReference>
<evidence type="ECO:0000256" key="1">
    <source>
        <dbReference type="ARBA" id="ARBA00001947"/>
    </source>
</evidence>
<dbReference type="PANTHER" id="PTHR35005">
    <property type="entry name" value="3-DEHYDRO-SCYLLO-INOSOSE HYDROLASE"/>
    <property type="match status" value="1"/>
</dbReference>
<keyword evidence="2" id="KW-0479">Metal-binding</keyword>
<dbReference type="RefSeq" id="WP_378229423.1">
    <property type="nucleotide sequence ID" value="NZ_JBHSLL010000029.1"/>
</dbReference>
<gene>
    <name evidence="6" type="ORF">ACFPLB_10680</name>
</gene>
<keyword evidence="3" id="KW-0378">Hydrolase</keyword>
<comment type="caution">
    <text evidence="6">The sequence shown here is derived from an EMBL/GenBank/DDBJ whole genome shotgun (WGS) entry which is preliminary data.</text>
</comment>
<dbReference type="Gene3D" id="3.40.50.10310">
    <property type="entry name" value="Creatininase"/>
    <property type="match status" value="1"/>
</dbReference>
<comment type="cofactor">
    <cofactor evidence="1">
        <name>Zn(2+)</name>
        <dbReference type="ChEBI" id="CHEBI:29105"/>
    </cofactor>
</comment>
<dbReference type="EMBL" id="JBHSLL010000029">
    <property type="protein sequence ID" value="MFC5386432.1"/>
    <property type="molecule type" value="Genomic_DNA"/>
</dbReference>
<evidence type="ECO:0000256" key="4">
    <source>
        <dbReference type="ARBA" id="ARBA00022833"/>
    </source>
</evidence>
<name>A0ABW0GY78_9HYPH</name>
<proteinExistence type="inferred from homology"/>
<dbReference type="InterPro" id="IPR003785">
    <property type="entry name" value="Creatininase/forma_Hydrolase"/>
</dbReference>